<dbReference type="Pfam" id="PF04189">
    <property type="entry name" value="Gcd10p"/>
    <property type="match status" value="1"/>
</dbReference>
<reference evidence="8 9" key="1">
    <citation type="journal article" date="2010" name="Nat. Biotechnol.">
        <title>Genome sequence of the model mushroom Schizophyllum commune.</title>
        <authorList>
            <person name="Ohm R.A."/>
            <person name="de Jong J.F."/>
            <person name="Lugones L.G."/>
            <person name="Aerts A."/>
            <person name="Kothe E."/>
            <person name="Stajich J.E."/>
            <person name="de Vries R.P."/>
            <person name="Record E."/>
            <person name="Levasseur A."/>
            <person name="Baker S.E."/>
            <person name="Bartholomew K.A."/>
            <person name="Coutinho P.M."/>
            <person name="Erdmann S."/>
            <person name="Fowler T.J."/>
            <person name="Gathman A.C."/>
            <person name="Lombard V."/>
            <person name="Henrissat B."/>
            <person name="Knabe N."/>
            <person name="Kuees U."/>
            <person name="Lilly W.W."/>
            <person name="Lindquist E."/>
            <person name="Lucas S."/>
            <person name="Magnuson J.K."/>
            <person name="Piumi F."/>
            <person name="Raudaskoski M."/>
            <person name="Salamov A."/>
            <person name="Schmutz J."/>
            <person name="Schwarze F.W.M.R."/>
            <person name="vanKuyk P.A."/>
            <person name="Horton J.S."/>
            <person name="Grigoriev I.V."/>
            <person name="Woesten H.A.B."/>
        </authorList>
    </citation>
    <scope>NUCLEOTIDE SEQUENCE [LARGE SCALE GENOMIC DNA]</scope>
    <source>
        <strain evidence="9">H4-8 / FGSC 9210</strain>
    </source>
</reference>
<comment type="subcellular location">
    <subcellularLocation>
        <location evidence="1">Nucleus</location>
    </subcellularLocation>
</comment>
<dbReference type="InParanoid" id="D8PQC4"/>
<dbReference type="AlphaFoldDB" id="D8PQC4"/>
<evidence type="ECO:0000313" key="8">
    <source>
        <dbReference type="EMBL" id="EFJ02412.1"/>
    </source>
</evidence>
<dbReference type="GeneID" id="9584946"/>
<feature type="region of interest" description="Disordered" evidence="7">
    <location>
        <begin position="407"/>
        <end position="487"/>
    </location>
</feature>
<comment type="similarity">
    <text evidence="2">Belongs to the TRM6/GCD10 family.</text>
</comment>
<dbReference type="RefSeq" id="XP_003037314.1">
    <property type="nucleotide sequence ID" value="XM_003037268.1"/>
</dbReference>
<feature type="compositionally biased region" description="Basic and acidic residues" evidence="7">
    <location>
        <begin position="464"/>
        <end position="475"/>
    </location>
</feature>
<dbReference type="OMA" id="TRCRPYQ"/>
<dbReference type="VEuPathDB" id="FungiDB:SCHCODRAFT_02529524"/>
<dbReference type="InterPro" id="IPR017423">
    <property type="entry name" value="TRM6"/>
</dbReference>
<protein>
    <recommendedName>
        <fullName evidence="3">tRNA (adenine(58)-N(1))-methyltransferase non-catalytic subunit TRM6</fullName>
    </recommendedName>
    <alternativeName>
        <fullName evidence="6">tRNA(m1A58)-methyltransferase subunit TRM6</fullName>
    </alternativeName>
</protein>
<keyword evidence="4" id="KW-0819">tRNA processing</keyword>
<evidence type="ECO:0000256" key="6">
    <source>
        <dbReference type="ARBA" id="ARBA00032319"/>
    </source>
</evidence>
<organism evidence="9">
    <name type="scientific">Schizophyllum commune (strain H4-8 / FGSC 9210)</name>
    <name type="common">Split gill fungus</name>
    <dbReference type="NCBI Taxonomy" id="578458"/>
    <lineage>
        <taxon>Eukaryota</taxon>
        <taxon>Fungi</taxon>
        <taxon>Dikarya</taxon>
        <taxon>Basidiomycota</taxon>
        <taxon>Agaricomycotina</taxon>
        <taxon>Agaricomycetes</taxon>
        <taxon>Agaricomycetidae</taxon>
        <taxon>Agaricales</taxon>
        <taxon>Schizophyllaceae</taxon>
        <taxon>Schizophyllum</taxon>
    </lineage>
</organism>
<dbReference type="GO" id="GO:0005634">
    <property type="term" value="C:nucleus"/>
    <property type="evidence" value="ECO:0007669"/>
    <property type="project" value="UniProtKB-SubCell"/>
</dbReference>
<proteinExistence type="inferred from homology"/>
<accession>D8PQC4</accession>
<dbReference type="Gene3D" id="3.40.50.150">
    <property type="entry name" value="Vaccinia Virus protein VP39"/>
    <property type="match status" value="1"/>
</dbReference>
<evidence type="ECO:0000256" key="1">
    <source>
        <dbReference type="ARBA" id="ARBA00004123"/>
    </source>
</evidence>
<feature type="compositionally biased region" description="Low complexity" evidence="7">
    <location>
        <begin position="446"/>
        <end position="460"/>
    </location>
</feature>
<gene>
    <name evidence="8" type="ORF">SCHCODRAFT_45741</name>
</gene>
<evidence type="ECO:0000256" key="4">
    <source>
        <dbReference type="ARBA" id="ARBA00022694"/>
    </source>
</evidence>
<evidence type="ECO:0000256" key="2">
    <source>
        <dbReference type="ARBA" id="ARBA00008320"/>
    </source>
</evidence>
<dbReference type="HOGENOM" id="CLU_010916_1_0_1"/>
<keyword evidence="5" id="KW-0539">Nucleus</keyword>
<dbReference type="PANTHER" id="PTHR12945:SF0">
    <property type="entry name" value="TRNA (ADENINE(58)-N(1))-METHYLTRANSFERASE NON-CATALYTIC SUBUNIT TRM6"/>
    <property type="match status" value="1"/>
</dbReference>
<dbReference type="InterPro" id="IPR029063">
    <property type="entry name" value="SAM-dependent_MTases_sf"/>
</dbReference>
<evidence type="ECO:0000256" key="5">
    <source>
        <dbReference type="ARBA" id="ARBA00023242"/>
    </source>
</evidence>
<evidence type="ECO:0000256" key="7">
    <source>
        <dbReference type="SAM" id="MobiDB-lite"/>
    </source>
</evidence>
<dbReference type="GO" id="GO:0031515">
    <property type="term" value="C:tRNA (m1A) methyltransferase complex"/>
    <property type="evidence" value="ECO:0007669"/>
    <property type="project" value="InterPro"/>
</dbReference>
<dbReference type="FunCoup" id="D8PQC4">
    <property type="interactions" value="494"/>
</dbReference>
<name>D8PQC4_SCHCM</name>
<dbReference type="Proteomes" id="UP000007431">
    <property type="component" value="Unassembled WGS sequence"/>
</dbReference>
<keyword evidence="9" id="KW-1185">Reference proteome</keyword>
<dbReference type="Gene3D" id="3.10.330.20">
    <property type="match status" value="1"/>
</dbReference>
<dbReference type="eggNOG" id="KOG1416">
    <property type="taxonomic scope" value="Eukaryota"/>
</dbReference>
<dbReference type="PANTHER" id="PTHR12945">
    <property type="entry name" value="TRANSLATION INITIATION FACTOR EIF3-RELATED"/>
    <property type="match status" value="1"/>
</dbReference>
<dbReference type="OrthoDB" id="10254665at2759"/>
<dbReference type="STRING" id="578458.D8PQC4"/>
<dbReference type="KEGG" id="scm:SCHCO_02529524"/>
<evidence type="ECO:0000313" key="9">
    <source>
        <dbReference type="Proteomes" id="UP000007431"/>
    </source>
</evidence>
<evidence type="ECO:0000256" key="3">
    <source>
        <dbReference type="ARBA" id="ARBA00021704"/>
    </source>
</evidence>
<feature type="compositionally biased region" description="Basic and acidic residues" evidence="7">
    <location>
        <begin position="411"/>
        <end position="428"/>
    </location>
</feature>
<sequence>MLETRESTIQSGNTVLLRVPNGDIRGIKIEQNTTISLGRFGSFHANELLGEPYGLTYEIKEKKLTVIPPKSFEEIEDTEATNELINDGQFVQPLTAQEIHALRQSGVHASEIIKKQIEQHANYALKTEYSKEKYKKRKEAKFSKAFTTVEPTLFNVCNYWFNKDQNRIRDLRPDSLAQILTHANVRPGGRYIAVDDASGMLVAGILERMGGEGRLITICDVDSPPAYPVIVNMNFKPGVTSVLSSLNWATADEDYSPLIASADADEDAEARSERQKARLNKRKATGEGLLNLREELFTGEFDALIVASAYEPWSILEKLYPYLAGSAPIVFHSPYHQVIVDLAARVRGRSGYLAPTVVEPWLRQYQVLPGRTHPTMNTSGTGGYFFHALKVYDDPNASAAVVLRQRKVKKARTDEPARPRVGVIREDPSVSASTTPGPSVEEGRGTYPSTSTPAPTSQTTLPERNTKEAEVKAEDADSTMADSSHTL</sequence>
<dbReference type="GO" id="GO:0030488">
    <property type="term" value="P:tRNA methylation"/>
    <property type="evidence" value="ECO:0007669"/>
    <property type="project" value="InterPro"/>
</dbReference>
<dbReference type="EMBL" id="GL377302">
    <property type="protein sequence ID" value="EFJ02412.1"/>
    <property type="molecule type" value="Genomic_DNA"/>
</dbReference>